<evidence type="ECO:0000256" key="2">
    <source>
        <dbReference type="ARBA" id="ARBA00022723"/>
    </source>
</evidence>
<organism evidence="7">
    <name type="scientific">Graphocephala atropunctata</name>
    <dbReference type="NCBI Taxonomy" id="36148"/>
    <lineage>
        <taxon>Eukaryota</taxon>
        <taxon>Metazoa</taxon>
        <taxon>Ecdysozoa</taxon>
        <taxon>Arthropoda</taxon>
        <taxon>Hexapoda</taxon>
        <taxon>Insecta</taxon>
        <taxon>Pterygota</taxon>
        <taxon>Neoptera</taxon>
        <taxon>Paraneoptera</taxon>
        <taxon>Hemiptera</taxon>
        <taxon>Auchenorrhyncha</taxon>
        <taxon>Membracoidea</taxon>
        <taxon>Cicadellidae</taxon>
        <taxon>Cicadellinae</taxon>
        <taxon>Cicadellini</taxon>
        <taxon>Graphocephala</taxon>
    </lineage>
</organism>
<comment type="subcellular location">
    <subcellularLocation>
        <location evidence="1">Nucleus</location>
    </subcellularLocation>
</comment>
<accession>A0A1B6KFZ6</accession>
<evidence type="ECO:0000256" key="6">
    <source>
        <dbReference type="SAM" id="MobiDB-lite"/>
    </source>
</evidence>
<gene>
    <name evidence="8" type="ORF">g.30585</name>
    <name evidence="7" type="ORF">g.30586</name>
</gene>
<sequence length="230" mass="25931">MPLSDKLQCSKCDNTESLMWHRSERGIVCNDCSESDKSIPKVEEEELSQSKTSEKPKAPTRKSTKSTPNYKTRQNSSVLPKQVALKGKGKRSIFKKNPPVKLQRSSDSFKIVNSVQHEGTVFTIGDIVSVQDIEGEFYYAQIKQLMVDQFCEKSASITWLIPTHNGPLPFVKGGFDPLTYVMGPHDDLPRKLECFHFVMKAPSDYFKGNSPFPSGMESTGPGHIWTRLRQ</sequence>
<keyword evidence="4" id="KW-0862">Zinc</keyword>
<keyword evidence="2" id="KW-0479">Metal-binding</keyword>
<feature type="region of interest" description="Disordered" evidence="6">
    <location>
        <begin position="31"/>
        <end position="90"/>
    </location>
</feature>
<evidence type="ECO:0000313" key="8">
    <source>
        <dbReference type="EMBL" id="JAT13365.1"/>
    </source>
</evidence>
<dbReference type="EMBL" id="GEBQ01026612">
    <property type="protein sequence ID" value="JAT13365.1"/>
    <property type="molecule type" value="Transcribed_RNA"/>
</dbReference>
<evidence type="ECO:0000256" key="3">
    <source>
        <dbReference type="ARBA" id="ARBA00022771"/>
    </source>
</evidence>
<dbReference type="PANTHER" id="PTHR13340">
    <property type="entry name" value="GATA ZINC FINGER DOMAIN-CONTAINING"/>
    <property type="match status" value="1"/>
</dbReference>
<dbReference type="PANTHER" id="PTHR13340:SF2">
    <property type="entry name" value="GATA ZINC FINGER DOMAIN-CONTAINING PROTEIN 1"/>
    <property type="match status" value="1"/>
</dbReference>
<feature type="compositionally biased region" description="Polar residues" evidence="6">
    <location>
        <begin position="65"/>
        <end position="79"/>
    </location>
</feature>
<keyword evidence="3" id="KW-0863">Zinc-finger</keyword>
<dbReference type="InterPro" id="IPR039050">
    <property type="entry name" value="GATAD1"/>
</dbReference>
<proteinExistence type="predicted"/>
<dbReference type="AlphaFoldDB" id="A0A1B6KFZ6"/>
<name>A0A1B6KFZ6_9HEMI</name>
<evidence type="ECO:0000313" key="7">
    <source>
        <dbReference type="EMBL" id="JAT10345.1"/>
    </source>
</evidence>
<evidence type="ECO:0000256" key="5">
    <source>
        <dbReference type="ARBA" id="ARBA00023242"/>
    </source>
</evidence>
<evidence type="ECO:0000256" key="4">
    <source>
        <dbReference type="ARBA" id="ARBA00022833"/>
    </source>
</evidence>
<dbReference type="EMBL" id="GEBQ01029632">
    <property type="protein sequence ID" value="JAT10345.1"/>
    <property type="molecule type" value="Transcribed_RNA"/>
</dbReference>
<dbReference type="GO" id="GO:0005634">
    <property type="term" value="C:nucleus"/>
    <property type="evidence" value="ECO:0007669"/>
    <property type="project" value="UniProtKB-SubCell"/>
</dbReference>
<dbReference type="GO" id="GO:0006325">
    <property type="term" value="P:chromatin organization"/>
    <property type="evidence" value="ECO:0007669"/>
    <property type="project" value="TreeGrafter"/>
</dbReference>
<keyword evidence="5" id="KW-0539">Nucleus</keyword>
<evidence type="ECO:0008006" key="9">
    <source>
        <dbReference type="Google" id="ProtNLM"/>
    </source>
</evidence>
<reference evidence="7" key="1">
    <citation type="submission" date="2015-11" db="EMBL/GenBank/DDBJ databases">
        <title>De novo transcriptome assembly of four potential Pierce s Disease insect vectors from Arizona vineyards.</title>
        <authorList>
            <person name="Tassone E.E."/>
        </authorList>
    </citation>
    <scope>NUCLEOTIDE SEQUENCE</scope>
</reference>
<dbReference type="GO" id="GO:0008270">
    <property type="term" value="F:zinc ion binding"/>
    <property type="evidence" value="ECO:0007669"/>
    <property type="project" value="UniProtKB-KW"/>
</dbReference>
<protein>
    <recommendedName>
        <fullName evidence="9">GATA zinc finger domain-containing protein 1</fullName>
    </recommendedName>
</protein>
<evidence type="ECO:0000256" key="1">
    <source>
        <dbReference type="ARBA" id="ARBA00004123"/>
    </source>
</evidence>